<dbReference type="Proteomes" id="UP000799757">
    <property type="component" value="Unassembled WGS sequence"/>
</dbReference>
<name>A0A6A6XCU3_9PLEO</name>
<feature type="compositionally biased region" description="Basic and acidic residues" evidence="7">
    <location>
        <begin position="754"/>
        <end position="772"/>
    </location>
</feature>
<feature type="region of interest" description="Disordered" evidence="7">
    <location>
        <begin position="223"/>
        <end position="251"/>
    </location>
</feature>
<keyword evidence="4" id="KW-0804">Transcription</keyword>
<feature type="region of interest" description="Disordered" evidence="7">
    <location>
        <begin position="786"/>
        <end position="808"/>
    </location>
</feature>
<dbReference type="OrthoDB" id="5431013at2759"/>
<feature type="compositionally biased region" description="Polar residues" evidence="7">
    <location>
        <begin position="223"/>
        <end position="233"/>
    </location>
</feature>
<keyword evidence="2" id="KW-0805">Transcription regulation</keyword>
<feature type="compositionally biased region" description="Polar residues" evidence="7">
    <location>
        <begin position="957"/>
        <end position="971"/>
    </location>
</feature>
<feature type="compositionally biased region" description="Low complexity" evidence="7">
    <location>
        <begin position="390"/>
        <end position="403"/>
    </location>
</feature>
<protein>
    <recommendedName>
        <fullName evidence="10">Fungal N-terminal domain-containing protein</fullName>
    </recommendedName>
</protein>
<evidence type="ECO:0000313" key="8">
    <source>
        <dbReference type="EMBL" id="KAF2793984.1"/>
    </source>
</evidence>
<evidence type="ECO:0000256" key="6">
    <source>
        <dbReference type="SAM" id="Coils"/>
    </source>
</evidence>
<dbReference type="InterPro" id="IPR039327">
    <property type="entry name" value="CON7-like"/>
</dbReference>
<evidence type="ECO:0000256" key="4">
    <source>
        <dbReference type="ARBA" id="ARBA00023163"/>
    </source>
</evidence>
<feature type="compositionally biased region" description="Low complexity" evidence="7">
    <location>
        <begin position="872"/>
        <end position="893"/>
    </location>
</feature>
<dbReference type="PANTHER" id="PTHR36167">
    <property type="entry name" value="C2H2 FINGER DOMAIN TRANSCRIPTION FACTOR (EUROFUNG)-RELATED"/>
    <property type="match status" value="1"/>
</dbReference>
<dbReference type="Gene3D" id="6.10.250.2430">
    <property type="match status" value="1"/>
</dbReference>
<sequence length="977" mass="108249">MAELVGLAASIIQIAGAGVTLSTTLYNFVGSATRADQEITDIAGDVEITANALDSVGKVFEDEDAQSVVSKKAIQHANSLIKRCEAVFGEIYEVIDKRRKTSKDGKKSLSALGKFSWPLKEQKVELLRRRLESLKNSLILLFHVLQLANGQARGKLEKNALEEEREKIRQLHQRQQDSVKSLEALERKLSKVSIDDDDTLYGSNPPSRVPTIDFVAIQSFSSEKNEKSQSNAKPNVAAATLTDDSETSDSEGMVTDEESEHLTLDELSQCAKHVQKLLKRIAALQQSFEATQSKGRLPKTRVHKLYKRFCQKFESEVSPRVVASSQSSLPLPAFILPSDIGAQMDPKIYPVDIAASVAPAKAPMQDRPLSLSHSPRPPNPRSNSKRQKVLHTLSTTSQHQSSQFNSGPRIGLPSDQLISDDQPPLSEEYSPSPDTQPFEREAQRAQHSRQSNQTISGMFELVPGASLAIPQFPLPSPNLVHDTVHAPPQQHHHHLRPSIPSLFPTWTDVSNHILHRDPPSVVGQEDMPPQASLHCDPERPFTPATDRLLIYLKEKKKYSWKRMDKLFPSRTLSSLQMRHEYLMKRPRDEGSVLQPDSQVAEVGQKEFEVSVEFPKDHAFKETATFNSSFDFSSSKNDADVLAQFDFDGFLHDSGADFASSFPRPPPFTVGQNVLSTDASVVYHSTSEPQPFPRDLAGSFDRLLDPQYGMPTETAPKEERPLFINPKQFHRILKRRLTRQRIEEGGKTAHLPSDTTKEDSKLEGIENEHDEGIPKFDAEYMNYAPEIKDSRLVQQTSREASSNKKRSSKSSQTSLVICYGCGKRSPAGSDSITICEDCIAGYKTSSAILENIALPALNAGNDVRVEENEDGESTSSPRTISPSSDVQSPSSPAPFQAERLHSETEGNSKTAYLPSDSKREDRNLEVSEYEHDSPATPPLLQAEQSQPGIEASGDHSEQISGQEKQKPGNNGLINLVVE</sequence>
<evidence type="ECO:0000313" key="9">
    <source>
        <dbReference type="Proteomes" id="UP000799757"/>
    </source>
</evidence>
<keyword evidence="9" id="KW-1185">Reference proteome</keyword>
<dbReference type="InterPro" id="IPR001289">
    <property type="entry name" value="NFYA"/>
</dbReference>
<evidence type="ECO:0000256" key="7">
    <source>
        <dbReference type="SAM" id="MobiDB-lite"/>
    </source>
</evidence>
<evidence type="ECO:0000256" key="5">
    <source>
        <dbReference type="ARBA" id="ARBA00023242"/>
    </source>
</evidence>
<keyword evidence="6" id="KW-0175">Coiled coil</keyword>
<keyword evidence="3" id="KW-0238">DNA-binding</keyword>
<dbReference type="PANTHER" id="PTHR36167:SF4">
    <property type="entry name" value="FUNGAL N-TERMINAL DOMAIN-CONTAINING PROTEIN"/>
    <property type="match status" value="1"/>
</dbReference>
<feature type="region of interest" description="Disordered" evidence="7">
    <location>
        <begin position="360"/>
        <end position="451"/>
    </location>
</feature>
<feature type="region of interest" description="Disordered" evidence="7">
    <location>
        <begin position="865"/>
        <end position="977"/>
    </location>
</feature>
<dbReference type="Pfam" id="PF02045">
    <property type="entry name" value="CBFB_NFYA"/>
    <property type="match status" value="1"/>
</dbReference>
<evidence type="ECO:0000256" key="3">
    <source>
        <dbReference type="ARBA" id="ARBA00023125"/>
    </source>
</evidence>
<proteinExistence type="predicted"/>
<feature type="compositionally biased region" description="Basic and acidic residues" evidence="7">
    <location>
        <begin position="915"/>
        <end position="932"/>
    </location>
</feature>
<evidence type="ECO:0000256" key="2">
    <source>
        <dbReference type="ARBA" id="ARBA00023015"/>
    </source>
</evidence>
<dbReference type="PROSITE" id="PS51152">
    <property type="entry name" value="NFYA_HAP2_2"/>
    <property type="match status" value="1"/>
</dbReference>
<keyword evidence="5" id="KW-0539">Nucleus</keyword>
<evidence type="ECO:0008006" key="10">
    <source>
        <dbReference type="Google" id="ProtNLM"/>
    </source>
</evidence>
<organism evidence="8 9">
    <name type="scientific">Melanomma pulvis-pyrius CBS 109.77</name>
    <dbReference type="NCBI Taxonomy" id="1314802"/>
    <lineage>
        <taxon>Eukaryota</taxon>
        <taxon>Fungi</taxon>
        <taxon>Dikarya</taxon>
        <taxon>Ascomycota</taxon>
        <taxon>Pezizomycotina</taxon>
        <taxon>Dothideomycetes</taxon>
        <taxon>Pleosporomycetidae</taxon>
        <taxon>Pleosporales</taxon>
        <taxon>Melanommataceae</taxon>
        <taxon>Melanomma</taxon>
    </lineage>
</organism>
<dbReference type="GO" id="GO:0003700">
    <property type="term" value="F:DNA-binding transcription factor activity"/>
    <property type="evidence" value="ECO:0007669"/>
    <property type="project" value="InterPro"/>
</dbReference>
<gene>
    <name evidence="8" type="ORF">K505DRAFT_32928</name>
</gene>
<dbReference type="GO" id="GO:0005634">
    <property type="term" value="C:nucleus"/>
    <property type="evidence" value="ECO:0007669"/>
    <property type="project" value="UniProtKB-SubCell"/>
</dbReference>
<evidence type="ECO:0000256" key="1">
    <source>
        <dbReference type="ARBA" id="ARBA00004123"/>
    </source>
</evidence>
<comment type="subcellular location">
    <subcellularLocation>
        <location evidence="1">Nucleus</location>
    </subcellularLocation>
</comment>
<dbReference type="SMART" id="SM00521">
    <property type="entry name" value="CBF"/>
    <property type="match status" value="1"/>
</dbReference>
<feature type="coiled-coil region" evidence="6">
    <location>
        <begin position="158"/>
        <end position="188"/>
    </location>
</feature>
<dbReference type="GO" id="GO:0003677">
    <property type="term" value="F:DNA binding"/>
    <property type="evidence" value="ECO:0007669"/>
    <property type="project" value="UniProtKB-KW"/>
</dbReference>
<accession>A0A6A6XCU3</accession>
<feature type="region of interest" description="Disordered" evidence="7">
    <location>
        <begin position="741"/>
        <end position="772"/>
    </location>
</feature>
<reference evidence="8" key="1">
    <citation type="journal article" date="2020" name="Stud. Mycol.">
        <title>101 Dothideomycetes genomes: a test case for predicting lifestyles and emergence of pathogens.</title>
        <authorList>
            <person name="Haridas S."/>
            <person name="Albert R."/>
            <person name="Binder M."/>
            <person name="Bloem J."/>
            <person name="Labutti K."/>
            <person name="Salamov A."/>
            <person name="Andreopoulos B."/>
            <person name="Baker S."/>
            <person name="Barry K."/>
            <person name="Bills G."/>
            <person name="Bluhm B."/>
            <person name="Cannon C."/>
            <person name="Castanera R."/>
            <person name="Culley D."/>
            <person name="Daum C."/>
            <person name="Ezra D."/>
            <person name="Gonzalez J."/>
            <person name="Henrissat B."/>
            <person name="Kuo A."/>
            <person name="Liang C."/>
            <person name="Lipzen A."/>
            <person name="Lutzoni F."/>
            <person name="Magnuson J."/>
            <person name="Mondo S."/>
            <person name="Nolan M."/>
            <person name="Ohm R."/>
            <person name="Pangilinan J."/>
            <person name="Park H.-J."/>
            <person name="Ramirez L."/>
            <person name="Alfaro M."/>
            <person name="Sun H."/>
            <person name="Tritt A."/>
            <person name="Yoshinaga Y."/>
            <person name="Zwiers L.-H."/>
            <person name="Turgeon B."/>
            <person name="Goodwin S."/>
            <person name="Spatafora J."/>
            <person name="Crous P."/>
            <person name="Grigoriev I."/>
        </authorList>
    </citation>
    <scope>NUCLEOTIDE SEQUENCE</scope>
    <source>
        <strain evidence="8">CBS 109.77</strain>
    </source>
</reference>
<dbReference type="EMBL" id="MU001907">
    <property type="protein sequence ID" value="KAF2793984.1"/>
    <property type="molecule type" value="Genomic_DNA"/>
</dbReference>
<dbReference type="AlphaFoldDB" id="A0A6A6XCU3"/>